<evidence type="ECO:0000313" key="6">
    <source>
        <dbReference type="Proteomes" id="UP000182983"/>
    </source>
</evidence>
<keyword evidence="1 5" id="KW-0808">Transferase</keyword>
<keyword evidence="6" id="KW-1185">Reference proteome</keyword>
<dbReference type="Pfam" id="PF01575">
    <property type="entry name" value="MaoC_dehydratas"/>
    <property type="match status" value="1"/>
</dbReference>
<evidence type="ECO:0000313" key="5">
    <source>
        <dbReference type="EMBL" id="SEH37791.1"/>
    </source>
</evidence>
<dbReference type="PANTHER" id="PTHR43356">
    <property type="entry name" value="PHOSPHATE ACETYLTRANSFERASE"/>
    <property type="match status" value="1"/>
</dbReference>
<dbReference type="Pfam" id="PF01515">
    <property type="entry name" value="PTA_PTB"/>
    <property type="match status" value="1"/>
</dbReference>
<dbReference type="AlphaFoldDB" id="A0A1H6HUI9"/>
<evidence type="ECO:0000259" key="4">
    <source>
        <dbReference type="Pfam" id="PF01575"/>
    </source>
</evidence>
<dbReference type="EMBL" id="FNWO01000007">
    <property type="protein sequence ID" value="SEH37791.1"/>
    <property type="molecule type" value="Genomic_DNA"/>
</dbReference>
<dbReference type="PANTHER" id="PTHR43356:SF2">
    <property type="entry name" value="PHOSPHATE ACETYLTRANSFERASE"/>
    <property type="match status" value="1"/>
</dbReference>
<accession>A0A1H6HUI9</accession>
<dbReference type="SUPFAM" id="SSF54637">
    <property type="entry name" value="Thioesterase/thiol ester dehydrase-isomerase"/>
    <property type="match status" value="1"/>
</dbReference>
<evidence type="ECO:0000256" key="2">
    <source>
        <dbReference type="ARBA" id="ARBA00023315"/>
    </source>
</evidence>
<dbReference type="RefSeq" id="WP_074768127.1">
    <property type="nucleotide sequence ID" value="NZ_FNWO01000007.1"/>
</dbReference>
<dbReference type="InterPro" id="IPR050500">
    <property type="entry name" value="Phos_Acetyltrans/Butyryltrans"/>
</dbReference>
<evidence type="ECO:0000259" key="3">
    <source>
        <dbReference type="Pfam" id="PF01515"/>
    </source>
</evidence>
<name>A0A1H6HUI9_MAGFU</name>
<dbReference type="OrthoDB" id="9800237at2"/>
<sequence>MPEMIENRTFDEIRIGDTATLTRTCSMDDVELFGVAIGGLNPTHYSIESAEKFTRSGKVKAHSMWGCSLLSALFGNELPGAGTSYRSQDITFTAPIDVGDTVTVTVTVVETLPPHDVVFDCLATKQTGETVYTGRARVAAPTVKSVQPRIQLQEASLRRRHHVFEDIIASCGGLTPVSVAVCHPCDQVSLEGPVEAARLGLIVPILVGPEAKIRQIAAEFSIDIAGLRIVDSAHSHDSAGKAVALCRSGEAEALMKGSLHTDEMMHEVASREKGLRTSRRISHVFIMDVPTYPRTLLISDAAINIYPSLEDKVDIVQNAISLAHVLGVEQPKVAILSAVETVYPKITSTIEAAALCKMADRGQITGALLDGPLAFDNAINVEAAKIKKIVSPVAGRADILIVPDLEAGNMLAKQLSYLADAEAAGIVLGARVPIVLTSRADSAKARLASCAVAVRFAHARRAKNKSIAAE</sequence>
<dbReference type="InterPro" id="IPR029069">
    <property type="entry name" value="HotDog_dom_sf"/>
</dbReference>
<feature type="domain" description="Phosphate acetyl/butaryl transferase" evidence="3">
    <location>
        <begin position="237"/>
        <end position="453"/>
    </location>
</feature>
<dbReference type="InterPro" id="IPR002539">
    <property type="entry name" value="MaoC-like_dom"/>
</dbReference>
<organism evidence="5 6">
    <name type="scientific">Magnetospirillum fulvum</name>
    <name type="common">Rhodospirillum fulvum</name>
    <dbReference type="NCBI Taxonomy" id="1082"/>
    <lineage>
        <taxon>Bacteria</taxon>
        <taxon>Pseudomonadati</taxon>
        <taxon>Pseudomonadota</taxon>
        <taxon>Alphaproteobacteria</taxon>
        <taxon>Rhodospirillales</taxon>
        <taxon>Rhodospirillaceae</taxon>
        <taxon>Magnetospirillum</taxon>
    </lineage>
</organism>
<dbReference type="GO" id="GO:0016746">
    <property type="term" value="F:acyltransferase activity"/>
    <property type="evidence" value="ECO:0007669"/>
    <property type="project" value="UniProtKB-KW"/>
</dbReference>
<dbReference type="CDD" id="cd03449">
    <property type="entry name" value="R_hydratase"/>
    <property type="match status" value="1"/>
</dbReference>
<feature type="domain" description="MaoC-like" evidence="4">
    <location>
        <begin position="21"/>
        <end position="110"/>
    </location>
</feature>
<gene>
    <name evidence="5" type="ORF">SAMN04244559_02008</name>
</gene>
<dbReference type="InterPro" id="IPR002505">
    <property type="entry name" value="PTA_PTB"/>
</dbReference>
<keyword evidence="2" id="KW-0012">Acyltransferase</keyword>
<dbReference type="NCBIfam" id="NF008852">
    <property type="entry name" value="PRK11890.1"/>
    <property type="match status" value="1"/>
</dbReference>
<protein>
    <submittedName>
        <fullName evidence="5">Phosphate acetyltransferase</fullName>
    </submittedName>
</protein>
<proteinExistence type="predicted"/>
<dbReference type="Gene3D" id="3.40.718.10">
    <property type="entry name" value="Isopropylmalate Dehydrogenase"/>
    <property type="match status" value="1"/>
</dbReference>
<dbReference type="NCBIfam" id="NF006045">
    <property type="entry name" value="PRK08190.1"/>
    <property type="match status" value="1"/>
</dbReference>
<dbReference type="Proteomes" id="UP000182983">
    <property type="component" value="Unassembled WGS sequence"/>
</dbReference>
<dbReference type="Gene3D" id="3.10.129.10">
    <property type="entry name" value="Hotdog Thioesterase"/>
    <property type="match status" value="1"/>
</dbReference>
<dbReference type="SUPFAM" id="SSF53659">
    <property type="entry name" value="Isocitrate/Isopropylmalate dehydrogenase-like"/>
    <property type="match status" value="1"/>
</dbReference>
<reference evidence="6" key="1">
    <citation type="submission" date="2016-10" db="EMBL/GenBank/DDBJ databases">
        <authorList>
            <person name="Varghese N."/>
            <person name="Submissions S."/>
        </authorList>
    </citation>
    <scope>NUCLEOTIDE SEQUENCE [LARGE SCALE GENOMIC DNA]</scope>
    <source>
        <strain evidence="6">DSM 13234</strain>
    </source>
</reference>
<evidence type="ECO:0000256" key="1">
    <source>
        <dbReference type="ARBA" id="ARBA00022679"/>
    </source>
</evidence>